<dbReference type="Pfam" id="PF05638">
    <property type="entry name" value="T6SS_HCP"/>
    <property type="match status" value="1"/>
</dbReference>
<dbReference type="EMBL" id="NWUO01000001">
    <property type="protein sequence ID" value="PNS13270.1"/>
    <property type="molecule type" value="Genomic_DNA"/>
</dbReference>
<dbReference type="InterPro" id="IPR008514">
    <property type="entry name" value="T6SS_Hcp"/>
</dbReference>
<dbReference type="Gene3D" id="2.30.110.20">
    <property type="entry name" value="Hcp1-like"/>
    <property type="match status" value="1"/>
</dbReference>
<evidence type="ECO:0000313" key="2">
    <source>
        <dbReference type="Proteomes" id="UP000236345"/>
    </source>
</evidence>
<dbReference type="InterPro" id="IPR053165">
    <property type="entry name" value="HSI-I_assembly_Hcp1"/>
</dbReference>
<name>A0A2K1QE11_9GAMM</name>
<reference evidence="2" key="1">
    <citation type="submission" date="2017-09" db="EMBL/GenBank/DDBJ databases">
        <authorList>
            <person name="Palmer M."/>
            <person name="Steenkamp E.T."/>
            <person name="Coetzee M.P."/>
            <person name="Avontuur J.R."/>
            <person name="Van Zyl E."/>
            <person name="Chan W.-Y."/>
            <person name="Blom J."/>
            <person name="Venter S.N."/>
        </authorList>
    </citation>
    <scope>NUCLEOTIDE SEQUENCE [LARGE SCALE GENOMIC DNA]</scope>
    <source>
        <strain evidence="2">QC88-366</strain>
    </source>
</reference>
<gene>
    <name evidence="1" type="ORF">COO59_00105</name>
</gene>
<protein>
    <recommendedName>
        <fullName evidence="3">Hcp1 family type VI secretion system effector</fullName>
    </recommendedName>
</protein>
<keyword evidence="2" id="KW-1185">Reference proteome</keyword>
<comment type="caution">
    <text evidence="1">The sequence shown here is derived from an EMBL/GenBank/DDBJ whole genome shotgun (WGS) entry which is preliminary data.</text>
</comment>
<proteinExistence type="predicted"/>
<dbReference type="OrthoDB" id="5674026at2"/>
<organism evidence="1 2">
    <name type="scientific">Mixta theicola</name>
    <dbReference type="NCBI Taxonomy" id="1458355"/>
    <lineage>
        <taxon>Bacteria</taxon>
        <taxon>Pseudomonadati</taxon>
        <taxon>Pseudomonadota</taxon>
        <taxon>Gammaproteobacteria</taxon>
        <taxon>Enterobacterales</taxon>
        <taxon>Erwiniaceae</taxon>
        <taxon>Mixta</taxon>
    </lineage>
</organism>
<dbReference type="Proteomes" id="UP000236345">
    <property type="component" value="Unassembled WGS sequence"/>
</dbReference>
<dbReference type="SUPFAM" id="SSF141452">
    <property type="entry name" value="Hcp1-like"/>
    <property type="match status" value="1"/>
</dbReference>
<dbReference type="AlphaFoldDB" id="A0A2K1QE11"/>
<evidence type="ECO:0000313" key="1">
    <source>
        <dbReference type="EMBL" id="PNS13270.1"/>
    </source>
</evidence>
<dbReference type="InterPro" id="IPR036624">
    <property type="entry name" value="Hcp1-lik_sf"/>
</dbReference>
<dbReference type="PANTHER" id="PTHR36152">
    <property type="entry name" value="CYTOPLASMIC PROTEIN-RELATED"/>
    <property type="match status" value="1"/>
</dbReference>
<evidence type="ECO:0008006" key="3">
    <source>
        <dbReference type="Google" id="ProtNLM"/>
    </source>
</evidence>
<dbReference type="PANTHER" id="PTHR36152:SF5">
    <property type="entry name" value="PROTEIN HCP1"/>
    <property type="match status" value="1"/>
</dbReference>
<sequence length="153" mass="17239">MNSTFLKIDGIMGESKDSLHQGWTDVESYSWGVSRKGEGSETGMTNYHHLTVHCQVDKATAATLLFASNGNKIKKVELSACKAGGEQVEYYRITLENDIVMEVLLNESGSMTDIEYEFQADKVKFQYWEQAAIGRRGAETRMGWNIKDSTSYF</sequence>
<accession>A0A2K1QE11</accession>
<dbReference type="RefSeq" id="WP_103057823.1">
    <property type="nucleotide sequence ID" value="NZ_BSOF01000014.1"/>
</dbReference>